<dbReference type="NCBIfam" id="TIGR01891">
    <property type="entry name" value="amidohydrolases"/>
    <property type="match status" value="1"/>
</dbReference>
<dbReference type="InterPro" id="IPR036264">
    <property type="entry name" value="Bact_exopeptidase_dim_dom"/>
</dbReference>
<evidence type="ECO:0000313" key="5">
    <source>
        <dbReference type="Proteomes" id="UP000292639"/>
    </source>
</evidence>
<keyword evidence="2" id="KW-0464">Manganese</keyword>
<evidence type="ECO:0000259" key="3">
    <source>
        <dbReference type="Pfam" id="PF07687"/>
    </source>
</evidence>
<keyword evidence="2" id="KW-0479">Metal-binding</keyword>
<dbReference type="GO" id="GO:0019877">
    <property type="term" value="P:diaminopimelate biosynthetic process"/>
    <property type="evidence" value="ECO:0007669"/>
    <property type="project" value="UniProtKB-ARBA"/>
</dbReference>
<dbReference type="Gene3D" id="3.40.630.10">
    <property type="entry name" value="Zn peptidases"/>
    <property type="match status" value="1"/>
</dbReference>
<accession>A0A4Q9RAR7</accession>
<comment type="caution">
    <text evidence="4">The sequence shown here is derived from an EMBL/GenBank/DDBJ whole genome shotgun (WGS) entry which is preliminary data.</text>
</comment>
<comment type="cofactor">
    <cofactor evidence="2">
        <name>Mn(2+)</name>
        <dbReference type="ChEBI" id="CHEBI:29035"/>
    </cofactor>
    <text evidence="2">The Mn(2+) ion enhances activity.</text>
</comment>
<dbReference type="SUPFAM" id="SSF55031">
    <property type="entry name" value="Bacterial exopeptidase dimerisation domain"/>
    <property type="match status" value="1"/>
</dbReference>
<dbReference type="InterPro" id="IPR017439">
    <property type="entry name" value="Amidohydrolase"/>
</dbReference>
<keyword evidence="1 4" id="KW-0378">Hydrolase</keyword>
<keyword evidence="5" id="KW-1185">Reference proteome</keyword>
<feature type="binding site" evidence="2">
    <location>
        <position position="99"/>
    </location>
    <ligand>
        <name>Mn(2+)</name>
        <dbReference type="ChEBI" id="CHEBI:29035"/>
        <label>2</label>
    </ligand>
</feature>
<dbReference type="InterPro" id="IPR002933">
    <property type="entry name" value="Peptidase_M20"/>
</dbReference>
<dbReference type="PANTHER" id="PTHR11014">
    <property type="entry name" value="PEPTIDASE M20 FAMILY MEMBER"/>
    <property type="match status" value="1"/>
</dbReference>
<dbReference type="AlphaFoldDB" id="A0A4Q9RAR7"/>
<dbReference type="SUPFAM" id="SSF53187">
    <property type="entry name" value="Zn-dependent exopeptidases"/>
    <property type="match status" value="1"/>
</dbReference>
<sequence length="390" mass="42607">MPIAELLACQDELSAWRRHLHQYPEVAFEERRTAQFVADKLASFGIEVHRGLAVTGVVGVLRCGPGPAIGLRADMDALAIEEANDFPHRSRHPGRMHACGHDGHTAMLLGAARHLARTRRFAGTLYFIFQPAEENEGGGRRMVEEGLFERFPMQAVFGLHNIPGIALGRFAALPGPAMASFDVFEIVVEGRGAHAAMPQQGVDAIVIASELVLALQSVVSRNLDPHEAAVLSVTQLQAGETWNVLPDSATLRGTVRAFDEAVRRRIEQRLGELAEHICAAHGGSARVRYERRYPPTLNDAGWTRRAAQVIVDTFGADALLTDVRPLMAAEDFAYMLQACPGCYVWLGNGDDAGGCTVHNPHYDFNDEALVHGASYWVRLAETILATPERP</sequence>
<dbReference type="PIRSF" id="PIRSF005962">
    <property type="entry name" value="Pept_M20D_amidohydro"/>
    <property type="match status" value="1"/>
</dbReference>
<dbReference type="FunFam" id="3.30.70.360:FF:000001">
    <property type="entry name" value="N-acetyldiaminopimelate deacetylase"/>
    <property type="match status" value="1"/>
</dbReference>
<dbReference type="GO" id="GO:0046872">
    <property type="term" value="F:metal ion binding"/>
    <property type="evidence" value="ECO:0007669"/>
    <property type="project" value="UniProtKB-KW"/>
</dbReference>
<dbReference type="Pfam" id="PF01546">
    <property type="entry name" value="Peptidase_M20"/>
    <property type="match status" value="1"/>
</dbReference>
<protein>
    <submittedName>
        <fullName evidence="4">Amidohydrolase</fullName>
    </submittedName>
</protein>
<dbReference type="InterPro" id="IPR011650">
    <property type="entry name" value="Peptidase_M20_dimer"/>
</dbReference>
<dbReference type="PANTHER" id="PTHR11014:SF63">
    <property type="entry name" value="METALLOPEPTIDASE, PUTATIVE (AFU_ORTHOLOGUE AFUA_6G09600)-RELATED"/>
    <property type="match status" value="1"/>
</dbReference>
<evidence type="ECO:0000313" key="4">
    <source>
        <dbReference type="EMBL" id="TBU97879.1"/>
    </source>
</evidence>
<feature type="binding site" evidence="2">
    <location>
        <position position="160"/>
    </location>
    <ligand>
        <name>Mn(2+)</name>
        <dbReference type="ChEBI" id="CHEBI:29035"/>
        <label>2</label>
    </ligand>
</feature>
<dbReference type="RefSeq" id="WP_131183663.1">
    <property type="nucleotide sequence ID" value="NZ_QJUO01000005.1"/>
</dbReference>
<dbReference type="Proteomes" id="UP000292639">
    <property type="component" value="Unassembled WGS sequence"/>
</dbReference>
<feature type="binding site" evidence="2">
    <location>
        <position position="134"/>
    </location>
    <ligand>
        <name>Mn(2+)</name>
        <dbReference type="ChEBI" id="CHEBI:29035"/>
        <label>2</label>
    </ligand>
</feature>
<dbReference type="Gene3D" id="3.30.70.360">
    <property type="match status" value="1"/>
</dbReference>
<name>A0A4Q9RAR7_9GAMM</name>
<evidence type="ECO:0000256" key="2">
    <source>
        <dbReference type="PIRSR" id="PIRSR005962-1"/>
    </source>
</evidence>
<proteinExistence type="predicted"/>
<reference evidence="4 5" key="1">
    <citation type="submission" date="2018-06" db="EMBL/GenBank/DDBJ databases">
        <title>Three novel Pseudomonas species isolated from symptomatic oak.</title>
        <authorList>
            <person name="Bueno-Gonzalez V."/>
            <person name="Brady C."/>
        </authorList>
    </citation>
    <scope>NUCLEOTIDE SEQUENCE [LARGE SCALE GENOMIC DNA]</scope>
    <source>
        <strain evidence="4 5">P17C</strain>
    </source>
</reference>
<dbReference type="OrthoDB" id="9777385at2"/>
<dbReference type="CDD" id="cd05666">
    <property type="entry name" value="M20_Acy1-like"/>
    <property type="match status" value="1"/>
</dbReference>
<feature type="domain" description="Peptidase M20 dimerisation" evidence="3">
    <location>
        <begin position="184"/>
        <end position="277"/>
    </location>
</feature>
<feature type="binding site" evidence="2">
    <location>
        <position position="358"/>
    </location>
    <ligand>
        <name>Mn(2+)</name>
        <dbReference type="ChEBI" id="CHEBI:29035"/>
        <label>2</label>
    </ligand>
</feature>
<evidence type="ECO:0000256" key="1">
    <source>
        <dbReference type="ARBA" id="ARBA00022801"/>
    </source>
</evidence>
<gene>
    <name evidence="4" type="ORF">DNJ96_07080</name>
</gene>
<feature type="binding site" evidence="2">
    <location>
        <position position="101"/>
    </location>
    <ligand>
        <name>Mn(2+)</name>
        <dbReference type="ChEBI" id="CHEBI:29035"/>
        <label>2</label>
    </ligand>
</feature>
<dbReference type="Pfam" id="PF07687">
    <property type="entry name" value="M20_dimer"/>
    <property type="match status" value="1"/>
</dbReference>
<dbReference type="GO" id="GO:0050118">
    <property type="term" value="F:N-acetyldiaminopimelate deacetylase activity"/>
    <property type="evidence" value="ECO:0007669"/>
    <property type="project" value="UniProtKB-ARBA"/>
</dbReference>
<dbReference type="EMBL" id="QJUP01000007">
    <property type="protein sequence ID" value="TBU97879.1"/>
    <property type="molecule type" value="Genomic_DNA"/>
</dbReference>
<organism evidence="4 5">
    <name type="scientific">Stutzerimonas kirkiae</name>
    <dbReference type="NCBI Taxonomy" id="2211392"/>
    <lineage>
        <taxon>Bacteria</taxon>
        <taxon>Pseudomonadati</taxon>
        <taxon>Pseudomonadota</taxon>
        <taxon>Gammaproteobacteria</taxon>
        <taxon>Pseudomonadales</taxon>
        <taxon>Pseudomonadaceae</taxon>
        <taxon>Stutzerimonas</taxon>
    </lineage>
</organism>